<name>A0A174BV31_9FIRM</name>
<evidence type="ECO:0000313" key="2">
    <source>
        <dbReference type="Proteomes" id="UP000095787"/>
    </source>
</evidence>
<gene>
    <name evidence="1" type="ORF">ERS852456_01469</name>
</gene>
<dbReference type="EMBL" id="CYZO01000016">
    <property type="protein sequence ID" value="CUO04477.1"/>
    <property type="molecule type" value="Genomic_DNA"/>
</dbReference>
<dbReference type="Proteomes" id="UP000095787">
    <property type="component" value="Unassembled WGS sequence"/>
</dbReference>
<protein>
    <submittedName>
        <fullName evidence="1">Uncharacterized protein</fullName>
    </submittedName>
</protein>
<dbReference type="AlphaFoldDB" id="A0A174BV31"/>
<proteinExistence type="predicted"/>
<accession>A0A174BV31</accession>
<dbReference type="RefSeq" id="WP_009320819.1">
    <property type="nucleotide sequence ID" value="NZ_CYZO01000016.1"/>
</dbReference>
<evidence type="ECO:0000313" key="1">
    <source>
        <dbReference type="EMBL" id="CUO04477.1"/>
    </source>
</evidence>
<reference evidence="1 2" key="1">
    <citation type="submission" date="2015-09" db="EMBL/GenBank/DDBJ databases">
        <authorList>
            <consortium name="Pathogen Informatics"/>
        </authorList>
    </citation>
    <scope>NUCLEOTIDE SEQUENCE [LARGE SCALE GENOMIC DNA]</scope>
    <source>
        <strain evidence="1 2">2789STDY5834841</strain>
    </source>
</reference>
<organism evidence="1 2">
    <name type="scientific">[Ruminococcus] torques</name>
    <dbReference type="NCBI Taxonomy" id="33039"/>
    <lineage>
        <taxon>Bacteria</taxon>
        <taxon>Bacillati</taxon>
        <taxon>Bacillota</taxon>
        <taxon>Clostridia</taxon>
        <taxon>Lachnospirales</taxon>
        <taxon>Lachnospiraceae</taxon>
        <taxon>Mediterraneibacter</taxon>
    </lineage>
</organism>
<sequence>MAYLSSTSAKIMPENYSARVKSITVRVCITNCTGILYITDILLQAGAVATGWVGHPCEMKWTLDG</sequence>